<dbReference type="PANTHER" id="PTHR43232:SF2">
    <property type="entry name" value="MOLYBDENUM COFACTOR BIOSYNTHESIS PROTEIN B"/>
    <property type="match status" value="1"/>
</dbReference>
<dbReference type="NCBIfam" id="TIGR02667">
    <property type="entry name" value="moaB_proteo"/>
    <property type="match status" value="1"/>
</dbReference>
<dbReference type="RefSeq" id="WP_305503886.1">
    <property type="nucleotide sequence ID" value="NZ_CP131913.1"/>
</dbReference>
<dbReference type="Gene3D" id="3.40.980.10">
    <property type="entry name" value="MoaB/Mog-like domain"/>
    <property type="match status" value="1"/>
</dbReference>
<comment type="pathway">
    <text evidence="2">Cofactor biosynthesis; molybdopterin biosynthesis.</text>
</comment>
<dbReference type="InterPro" id="IPR013484">
    <property type="entry name" value="MoaB_proteobac"/>
</dbReference>
<dbReference type="PIRSF" id="PIRSF006443">
    <property type="entry name" value="MoaB"/>
    <property type="match status" value="1"/>
</dbReference>
<dbReference type="Pfam" id="PF00994">
    <property type="entry name" value="MoCF_biosynth"/>
    <property type="match status" value="1"/>
</dbReference>
<keyword evidence="2" id="KW-0501">Molybdenum cofactor biosynthesis</keyword>
<evidence type="ECO:0000313" key="5">
    <source>
        <dbReference type="Proteomes" id="UP001235344"/>
    </source>
</evidence>
<dbReference type="Proteomes" id="UP001235344">
    <property type="component" value="Chromosome"/>
</dbReference>
<evidence type="ECO:0000313" key="4">
    <source>
        <dbReference type="EMBL" id="WLI75004.1"/>
    </source>
</evidence>
<evidence type="ECO:0000256" key="1">
    <source>
        <dbReference type="ARBA" id="ARBA00015262"/>
    </source>
</evidence>
<name>A0ABY9H922_9GAMM</name>
<dbReference type="NCBIfam" id="TIGR00177">
    <property type="entry name" value="molyb_syn"/>
    <property type="match status" value="1"/>
</dbReference>
<accession>A0ABY9H922</accession>
<comment type="similarity">
    <text evidence="2">Belongs to the MoaB/Mog family.</text>
</comment>
<comment type="function">
    <text evidence="2">May be involved in the biosynthesis of molybdopterin.</text>
</comment>
<sequence length="198" mass="21391">MGHASENTTFVSLRIAILTVSDTRGLEQDGSGDLLRLSVTKAGHELVVRSIVPDDIYRLRATVSQWVAQPDIQVILVNGGTGFTVRDTTPEALMPLFDRVIDGYGELFRHLSYESIGASTIQSRAVAGVANRTLIFSMPGSPKACATAWDGILAGQLDARTRPCNFVAMVIPDHDSCESRQVHQEQLVGDVANQEASP</sequence>
<dbReference type="PANTHER" id="PTHR43232">
    <property type="entry name" value="MOLYBDENUM COFACTOR BIOSYNTHESIS PROTEIN B"/>
    <property type="match status" value="1"/>
</dbReference>
<dbReference type="CDD" id="cd00886">
    <property type="entry name" value="MogA_MoaB"/>
    <property type="match status" value="1"/>
</dbReference>
<evidence type="ECO:0000259" key="3">
    <source>
        <dbReference type="SMART" id="SM00852"/>
    </source>
</evidence>
<protein>
    <recommendedName>
        <fullName evidence="1 2">Molybdenum cofactor biosynthesis protein B</fullName>
    </recommendedName>
</protein>
<proteinExistence type="inferred from homology"/>
<dbReference type="InterPro" id="IPR001453">
    <property type="entry name" value="MoaB/Mog_dom"/>
</dbReference>
<keyword evidence="5" id="KW-1185">Reference proteome</keyword>
<organism evidence="4 5">
    <name type="scientific">Halomonas alkalicola</name>
    <dbReference type="NCBI Taxonomy" id="1930622"/>
    <lineage>
        <taxon>Bacteria</taxon>
        <taxon>Pseudomonadati</taxon>
        <taxon>Pseudomonadota</taxon>
        <taxon>Gammaproteobacteria</taxon>
        <taxon>Oceanospirillales</taxon>
        <taxon>Halomonadaceae</taxon>
        <taxon>Halomonas</taxon>
    </lineage>
</organism>
<dbReference type="InterPro" id="IPR036425">
    <property type="entry name" value="MoaB/Mog-like_dom_sf"/>
</dbReference>
<dbReference type="SUPFAM" id="SSF53218">
    <property type="entry name" value="Molybdenum cofactor biosynthesis proteins"/>
    <property type="match status" value="1"/>
</dbReference>
<dbReference type="SMART" id="SM00852">
    <property type="entry name" value="MoCF_biosynth"/>
    <property type="match status" value="1"/>
</dbReference>
<dbReference type="EMBL" id="CP131913">
    <property type="protein sequence ID" value="WLI75004.1"/>
    <property type="molecule type" value="Genomic_DNA"/>
</dbReference>
<feature type="domain" description="MoaB/Mog" evidence="3">
    <location>
        <begin position="16"/>
        <end position="160"/>
    </location>
</feature>
<gene>
    <name evidence="4" type="primary">moaB</name>
    <name evidence="4" type="ORF">B6N23_00290</name>
</gene>
<dbReference type="InterPro" id="IPR012245">
    <property type="entry name" value="MoaB"/>
</dbReference>
<reference evidence="4 5" key="1">
    <citation type="submission" date="2023-08" db="EMBL/GenBank/DDBJ databases">
        <title>Transcriptome Analysis of Halomonas alkalicola CICC 11012s to Identify the Genes Involved in Alkaline Tolerances.</title>
        <authorList>
            <person name="Zhai L."/>
        </authorList>
    </citation>
    <scope>NUCLEOTIDE SEQUENCE [LARGE SCALE GENOMIC DNA]</scope>
    <source>
        <strain evidence="4 5">CICC 11012s</strain>
    </source>
</reference>
<evidence type="ECO:0000256" key="2">
    <source>
        <dbReference type="PIRNR" id="PIRNR006443"/>
    </source>
</evidence>